<sequence>MTLRSARSLGQLAALTLAGCLLTACGGGTSTKVAAAPAGEVASLVTETPVQNADATPSKKPDPESKRPQLRLDSTAEEVATLRKAYAACLREHGMPDGGGEYTAAMQAAEDKARKECEDKLPQLPPEMDPARNPHYADAVRAQVKCMKEHGFDVSITPATGSDPNAIGWTYNSVPGPGVDIEKIQDDCRAEGFGGGAALQPGPA</sequence>
<feature type="compositionally biased region" description="Polar residues" evidence="1">
    <location>
        <begin position="46"/>
        <end position="55"/>
    </location>
</feature>
<name>A0A5M3W4A6_9ACTN</name>
<evidence type="ECO:0000313" key="3">
    <source>
        <dbReference type="Proteomes" id="UP000334990"/>
    </source>
</evidence>
<dbReference type="Proteomes" id="UP000334990">
    <property type="component" value="Unassembled WGS sequence"/>
</dbReference>
<dbReference type="PROSITE" id="PS51257">
    <property type="entry name" value="PROKAR_LIPOPROTEIN"/>
    <property type="match status" value="1"/>
</dbReference>
<proteinExistence type="predicted"/>
<accession>A0A5M3W4A6</accession>
<dbReference type="RefSeq" id="WP_155340027.1">
    <property type="nucleotide sequence ID" value="NZ_BAAABN010000016.1"/>
</dbReference>
<dbReference type="EMBL" id="BLAD01000074">
    <property type="protein sequence ID" value="GES03897.1"/>
    <property type="molecule type" value="Genomic_DNA"/>
</dbReference>
<dbReference type="AlphaFoldDB" id="A0A5M3W4A6"/>
<protein>
    <recommendedName>
        <fullName evidence="4">Lipoprotein</fullName>
    </recommendedName>
</protein>
<dbReference type="OrthoDB" id="3401652at2"/>
<gene>
    <name evidence="2" type="ORF">Acor_59630</name>
</gene>
<evidence type="ECO:0008006" key="4">
    <source>
        <dbReference type="Google" id="ProtNLM"/>
    </source>
</evidence>
<evidence type="ECO:0000313" key="2">
    <source>
        <dbReference type="EMBL" id="GES03897.1"/>
    </source>
</evidence>
<reference evidence="2 3" key="1">
    <citation type="submission" date="2019-10" db="EMBL/GenBank/DDBJ databases">
        <title>Whole genome shotgun sequence of Acrocarpospora corrugata NBRC 13972.</title>
        <authorList>
            <person name="Ichikawa N."/>
            <person name="Kimura A."/>
            <person name="Kitahashi Y."/>
            <person name="Komaki H."/>
            <person name="Oguchi A."/>
        </authorList>
    </citation>
    <scope>NUCLEOTIDE SEQUENCE [LARGE SCALE GENOMIC DNA]</scope>
    <source>
        <strain evidence="2 3">NBRC 13972</strain>
    </source>
</reference>
<comment type="caution">
    <text evidence="2">The sequence shown here is derived from an EMBL/GenBank/DDBJ whole genome shotgun (WGS) entry which is preliminary data.</text>
</comment>
<organism evidence="2 3">
    <name type="scientific">Acrocarpospora corrugata</name>
    <dbReference type="NCBI Taxonomy" id="35763"/>
    <lineage>
        <taxon>Bacteria</taxon>
        <taxon>Bacillati</taxon>
        <taxon>Actinomycetota</taxon>
        <taxon>Actinomycetes</taxon>
        <taxon>Streptosporangiales</taxon>
        <taxon>Streptosporangiaceae</taxon>
        <taxon>Acrocarpospora</taxon>
    </lineage>
</organism>
<evidence type="ECO:0000256" key="1">
    <source>
        <dbReference type="SAM" id="MobiDB-lite"/>
    </source>
</evidence>
<feature type="compositionally biased region" description="Basic and acidic residues" evidence="1">
    <location>
        <begin position="57"/>
        <end position="67"/>
    </location>
</feature>
<keyword evidence="3" id="KW-1185">Reference proteome</keyword>
<feature type="region of interest" description="Disordered" evidence="1">
    <location>
        <begin position="46"/>
        <end position="71"/>
    </location>
</feature>